<name>A0ABV7JI70_9SPHI</name>
<reference evidence="3" key="1">
    <citation type="journal article" date="2019" name="Int. J. Syst. Evol. Microbiol.">
        <title>The Global Catalogue of Microorganisms (GCM) 10K type strain sequencing project: providing services to taxonomists for standard genome sequencing and annotation.</title>
        <authorList>
            <consortium name="The Broad Institute Genomics Platform"/>
            <consortium name="The Broad Institute Genome Sequencing Center for Infectious Disease"/>
            <person name="Wu L."/>
            <person name="Ma J."/>
        </authorList>
    </citation>
    <scope>NUCLEOTIDE SEQUENCE [LARGE SCALE GENOMIC DNA]</scope>
    <source>
        <strain evidence="3">KCTC 52416</strain>
    </source>
</reference>
<accession>A0ABV7JI70</accession>
<proteinExistence type="predicted"/>
<feature type="transmembrane region" description="Helical" evidence="1">
    <location>
        <begin position="12"/>
        <end position="30"/>
    </location>
</feature>
<dbReference type="EMBL" id="JBHRTA010000028">
    <property type="protein sequence ID" value="MFC3197679.1"/>
    <property type="molecule type" value="Genomic_DNA"/>
</dbReference>
<gene>
    <name evidence="2" type="ORF">ACFOET_08650</name>
</gene>
<feature type="transmembrane region" description="Helical" evidence="1">
    <location>
        <begin position="36"/>
        <end position="53"/>
    </location>
</feature>
<protein>
    <submittedName>
        <fullName evidence="2">Uncharacterized protein</fullName>
    </submittedName>
</protein>
<feature type="transmembrane region" description="Helical" evidence="1">
    <location>
        <begin position="65"/>
        <end position="84"/>
    </location>
</feature>
<keyword evidence="1" id="KW-0812">Transmembrane</keyword>
<evidence type="ECO:0000313" key="3">
    <source>
        <dbReference type="Proteomes" id="UP001595526"/>
    </source>
</evidence>
<organism evidence="2 3">
    <name type="scientific">Parapedobacter deserti</name>
    <dbReference type="NCBI Taxonomy" id="1912957"/>
    <lineage>
        <taxon>Bacteria</taxon>
        <taxon>Pseudomonadati</taxon>
        <taxon>Bacteroidota</taxon>
        <taxon>Sphingobacteriia</taxon>
        <taxon>Sphingobacteriales</taxon>
        <taxon>Sphingobacteriaceae</taxon>
        <taxon>Parapedobacter</taxon>
    </lineage>
</organism>
<keyword evidence="1" id="KW-1133">Transmembrane helix</keyword>
<keyword evidence="3" id="KW-1185">Reference proteome</keyword>
<evidence type="ECO:0000313" key="2">
    <source>
        <dbReference type="EMBL" id="MFC3197679.1"/>
    </source>
</evidence>
<dbReference type="Proteomes" id="UP001595526">
    <property type="component" value="Unassembled WGS sequence"/>
</dbReference>
<evidence type="ECO:0000256" key="1">
    <source>
        <dbReference type="SAM" id="Phobius"/>
    </source>
</evidence>
<comment type="caution">
    <text evidence="2">The sequence shown here is derived from an EMBL/GenBank/DDBJ whole genome shotgun (WGS) entry which is preliminary data.</text>
</comment>
<sequence>MKQSHFTDKTVYWAVISIIGGLLLWNLYATVTTGRLVGLLPITIQSILLGLIFTKHQYARMAIKIWAIVFLVIASGLQFFGRFLEDAVKRLSGC</sequence>
<keyword evidence="1" id="KW-0472">Membrane</keyword>